<dbReference type="EMBL" id="SRLE01000001">
    <property type="protein sequence ID" value="TGD76073.1"/>
    <property type="molecule type" value="Genomic_DNA"/>
</dbReference>
<organism evidence="2 3">
    <name type="scientific">Mangrovimicrobium sediminis</name>
    <dbReference type="NCBI Taxonomy" id="2562682"/>
    <lineage>
        <taxon>Bacteria</taxon>
        <taxon>Pseudomonadati</taxon>
        <taxon>Pseudomonadota</taxon>
        <taxon>Gammaproteobacteria</taxon>
        <taxon>Cellvibrionales</taxon>
        <taxon>Halieaceae</taxon>
        <taxon>Mangrovimicrobium</taxon>
    </lineage>
</organism>
<evidence type="ECO:0000313" key="3">
    <source>
        <dbReference type="Proteomes" id="UP000298050"/>
    </source>
</evidence>
<name>A0A4Z0M8P4_9GAMM</name>
<dbReference type="AlphaFoldDB" id="A0A4Z0M8P4"/>
<reference evidence="2 3" key="1">
    <citation type="submission" date="2019-04" db="EMBL/GenBank/DDBJ databases">
        <title>Taxonomy of novel Haliea sp. from mangrove soil of West Coast of India.</title>
        <authorList>
            <person name="Verma A."/>
            <person name="Kumar P."/>
            <person name="Krishnamurthi S."/>
        </authorList>
    </citation>
    <scope>NUCLEOTIDE SEQUENCE [LARGE SCALE GENOMIC DNA]</scope>
    <source>
        <strain evidence="2 3">SAOS-164</strain>
    </source>
</reference>
<proteinExistence type="predicted"/>
<accession>A0A4Z0M8P4</accession>
<sequence length="151" mass="16606">MELLIETFDAFAKVGAGIVVLFGCLTLFFPKSVLPLFEAYIASNRGLQGFVYYEISSDNEKTSDAQLLLLGRDSSELGELATVDTIRYGDKLIVHSRQWMRALPNKDATKLYTLERGECVIVIGESTILKTQEAISGGWLSVATSNCGIFN</sequence>
<keyword evidence="1" id="KW-1133">Transmembrane helix</keyword>
<dbReference type="RefSeq" id="WP_135440650.1">
    <property type="nucleotide sequence ID" value="NZ_SRLE01000001.1"/>
</dbReference>
<comment type="caution">
    <text evidence="2">The sequence shown here is derived from an EMBL/GenBank/DDBJ whole genome shotgun (WGS) entry which is preliminary data.</text>
</comment>
<keyword evidence="3" id="KW-1185">Reference proteome</keyword>
<keyword evidence="1" id="KW-0472">Membrane</keyword>
<gene>
    <name evidence="2" type="ORF">E4634_00545</name>
</gene>
<evidence type="ECO:0000256" key="1">
    <source>
        <dbReference type="SAM" id="Phobius"/>
    </source>
</evidence>
<keyword evidence="1" id="KW-0812">Transmembrane</keyword>
<evidence type="ECO:0000313" key="2">
    <source>
        <dbReference type="EMBL" id="TGD76073.1"/>
    </source>
</evidence>
<feature type="transmembrane region" description="Helical" evidence="1">
    <location>
        <begin position="12"/>
        <end position="29"/>
    </location>
</feature>
<protein>
    <submittedName>
        <fullName evidence="2">Uncharacterized protein</fullName>
    </submittedName>
</protein>
<dbReference type="Proteomes" id="UP000298050">
    <property type="component" value="Unassembled WGS sequence"/>
</dbReference>